<proteinExistence type="predicted"/>
<keyword evidence="1" id="KW-0472">Membrane</keyword>
<feature type="transmembrane region" description="Helical" evidence="1">
    <location>
        <begin position="30"/>
        <end position="50"/>
    </location>
</feature>
<feature type="transmembrane region" description="Helical" evidence="1">
    <location>
        <begin position="414"/>
        <end position="433"/>
    </location>
</feature>
<feature type="transmembrane region" description="Helical" evidence="1">
    <location>
        <begin position="111"/>
        <end position="133"/>
    </location>
</feature>
<keyword evidence="1" id="KW-1133">Transmembrane helix</keyword>
<keyword evidence="1" id="KW-0812">Transmembrane</keyword>
<feature type="transmembrane region" description="Helical" evidence="1">
    <location>
        <begin position="241"/>
        <end position="258"/>
    </location>
</feature>
<feature type="transmembrane region" description="Helical" evidence="1">
    <location>
        <begin position="175"/>
        <end position="194"/>
    </location>
</feature>
<dbReference type="EMBL" id="BAABKQ010000001">
    <property type="protein sequence ID" value="GAA4805262.1"/>
    <property type="molecule type" value="Genomic_DNA"/>
</dbReference>
<dbReference type="InterPro" id="IPR058983">
    <property type="entry name" value="AftB_C"/>
</dbReference>
<evidence type="ECO:0000313" key="4">
    <source>
        <dbReference type="Proteomes" id="UP001500839"/>
    </source>
</evidence>
<evidence type="ECO:0000259" key="2">
    <source>
        <dbReference type="Pfam" id="PF26371"/>
    </source>
</evidence>
<accession>A0ABP9C5A1</accession>
<organism evidence="3 4">
    <name type="scientific">Tomitella cavernea</name>
    <dbReference type="NCBI Taxonomy" id="1387982"/>
    <lineage>
        <taxon>Bacteria</taxon>
        <taxon>Bacillati</taxon>
        <taxon>Actinomycetota</taxon>
        <taxon>Actinomycetes</taxon>
        <taxon>Mycobacteriales</taxon>
        <taxon>Tomitella</taxon>
    </lineage>
</organism>
<evidence type="ECO:0000313" key="3">
    <source>
        <dbReference type="EMBL" id="GAA4805262.1"/>
    </source>
</evidence>
<gene>
    <name evidence="3" type="ORF">GCM10023353_05010</name>
</gene>
<reference evidence="4" key="1">
    <citation type="journal article" date="2019" name="Int. J. Syst. Evol. Microbiol.">
        <title>The Global Catalogue of Microorganisms (GCM) 10K type strain sequencing project: providing services to taxonomists for standard genome sequencing and annotation.</title>
        <authorList>
            <consortium name="The Broad Institute Genomics Platform"/>
            <consortium name="The Broad Institute Genome Sequencing Center for Infectious Disease"/>
            <person name="Wu L."/>
            <person name="Ma J."/>
        </authorList>
    </citation>
    <scope>NUCLEOTIDE SEQUENCE [LARGE SCALE GENOMIC DNA]</scope>
    <source>
        <strain evidence="4">JCM 18542</strain>
    </source>
</reference>
<sequence length="703" mass="76237">MSYRISDEPGAGTPPRSAWSERVRGALNRWGPQGAVTMLGIIVAAGLFGYGGWQRRWMADDGLIVLRTVRNLLAGNGPVFNAGERVEVNTSTAWTYVMWLFGWITRARLEYVAVGVCLALSIAAMVFVMLGSARLLRHSAWARRVRGPVLLLPGGVFIYAALPPSRDFATSGLEVGLLLCWLGAVWWLLVRWATTERPSTASVLSLGFLAGLSWLVRPETVLLGAPVLLLLFCVRQSWRRRAVLVGVSGLVPVGYQIWRMGYYALPYPNTAVAKDAGEAKWGKGLIYLADLVQPYVLWVPLVLLVVIAAVMWGPAAVRAVSAGAAWARAKGSGVKGAGAKGAGSAADGAAAGAPGVPGEYRPPRRIARPVAARLRRAQDRLHSPVTVTALIVAVALVWLVYVLRVGGDFMHGRVLLPVVFLLIAPLAMIPVPIPRCRDLRPADAAAGLRGVLAPAARTAVPVLGWIGVIAWALTIVNVPGAARPGTLTRDGIVDERAFYVTATGHAHPITSQDYLDFPRMRALVDTIRATPEGGLLIQNGSLNSWTVIPPAVPPPPGEAQHTVYFINLGMPGMNTPLDVKVYDTVGLAFPLAAHTPRITYGRIGHDKNLPPDWVIALQGLADTHEEGMPQWLDEDWVKQAETAITCPQTEYLLDSYTGELTWGRWWENFRHAWSLAAYQIDPDPEYEIERCDLVPPPLDTPPR</sequence>
<dbReference type="RefSeq" id="WP_345602094.1">
    <property type="nucleotide sequence ID" value="NZ_BAABKQ010000001.1"/>
</dbReference>
<protein>
    <recommendedName>
        <fullName evidence="2">Terminal beta-(1-&gt;2)-arabinofuranosyltransferase C-terminal domain-containing protein</fullName>
    </recommendedName>
</protein>
<evidence type="ECO:0000256" key="1">
    <source>
        <dbReference type="SAM" id="Phobius"/>
    </source>
</evidence>
<keyword evidence="4" id="KW-1185">Reference proteome</keyword>
<dbReference type="Pfam" id="PF26371">
    <property type="entry name" value="AftB_C"/>
    <property type="match status" value="1"/>
</dbReference>
<dbReference type="Proteomes" id="UP001500839">
    <property type="component" value="Unassembled WGS sequence"/>
</dbReference>
<feature type="domain" description="Terminal beta-(1-&gt;2)-arabinofuranosyltransferase C-terminal" evidence="2">
    <location>
        <begin position="543"/>
        <end position="675"/>
    </location>
</feature>
<feature type="transmembrane region" description="Helical" evidence="1">
    <location>
        <begin position="381"/>
        <end position="402"/>
    </location>
</feature>
<name>A0ABP9C5A1_9ACTN</name>
<comment type="caution">
    <text evidence="3">The sequence shown here is derived from an EMBL/GenBank/DDBJ whole genome shotgun (WGS) entry which is preliminary data.</text>
</comment>
<feature type="transmembrane region" description="Helical" evidence="1">
    <location>
        <begin position="295"/>
        <end position="320"/>
    </location>
</feature>